<dbReference type="GO" id="GO:0003677">
    <property type="term" value="F:DNA binding"/>
    <property type="evidence" value="ECO:0007669"/>
    <property type="project" value="UniProtKB-KW"/>
</dbReference>
<evidence type="ECO:0000256" key="1">
    <source>
        <dbReference type="ARBA" id="ARBA00022491"/>
    </source>
</evidence>
<gene>
    <name evidence="6" type="ORF">FRZ61_28160</name>
</gene>
<feature type="domain" description="HTH deoR-type" evidence="5">
    <location>
        <begin position="3"/>
        <end position="58"/>
    </location>
</feature>
<proteinExistence type="predicted"/>
<evidence type="ECO:0000256" key="2">
    <source>
        <dbReference type="ARBA" id="ARBA00023015"/>
    </source>
</evidence>
<dbReference type="InterPro" id="IPR036390">
    <property type="entry name" value="WH_DNA-bd_sf"/>
</dbReference>
<dbReference type="Pfam" id="PF08220">
    <property type="entry name" value="HTH_DeoR"/>
    <property type="match status" value="1"/>
</dbReference>
<dbReference type="Gene3D" id="1.10.10.10">
    <property type="entry name" value="Winged helix-like DNA-binding domain superfamily/Winged helix DNA-binding domain"/>
    <property type="match status" value="1"/>
</dbReference>
<dbReference type="OrthoDB" id="5685843at2"/>
<evidence type="ECO:0000256" key="3">
    <source>
        <dbReference type="ARBA" id="ARBA00023125"/>
    </source>
</evidence>
<dbReference type="PROSITE" id="PS00894">
    <property type="entry name" value="HTH_DEOR_1"/>
    <property type="match status" value="1"/>
</dbReference>
<dbReference type="InterPro" id="IPR037171">
    <property type="entry name" value="NagB/RpiA_transferase-like"/>
</dbReference>
<accession>A0A5J6MYM7</accession>
<dbReference type="PRINTS" id="PR00037">
    <property type="entry name" value="HTHLACR"/>
</dbReference>
<dbReference type="InterPro" id="IPR001034">
    <property type="entry name" value="DeoR_HTH"/>
</dbReference>
<keyword evidence="1" id="KW-0678">Repressor</keyword>
<dbReference type="InterPro" id="IPR014036">
    <property type="entry name" value="DeoR-like_C"/>
</dbReference>
<keyword evidence="4" id="KW-0804">Transcription</keyword>
<dbReference type="SMART" id="SM00420">
    <property type="entry name" value="HTH_DEOR"/>
    <property type="match status" value="1"/>
</dbReference>
<dbReference type="InterPro" id="IPR036388">
    <property type="entry name" value="WH-like_DNA-bd_sf"/>
</dbReference>
<name>A0A5J6MYM7_9PROT</name>
<dbReference type="PROSITE" id="PS51000">
    <property type="entry name" value="HTH_DEOR_2"/>
    <property type="match status" value="1"/>
</dbReference>
<evidence type="ECO:0000313" key="6">
    <source>
        <dbReference type="EMBL" id="QEX22882.1"/>
    </source>
</evidence>
<dbReference type="GO" id="GO:0003700">
    <property type="term" value="F:DNA-binding transcription factor activity"/>
    <property type="evidence" value="ECO:0007669"/>
    <property type="project" value="InterPro"/>
</dbReference>
<dbReference type="InterPro" id="IPR018356">
    <property type="entry name" value="Tscrpt_reg_HTH_DeoR_CS"/>
</dbReference>
<dbReference type="EMBL" id="CP042582">
    <property type="protein sequence ID" value="QEX22882.1"/>
    <property type="molecule type" value="Genomic_DNA"/>
</dbReference>
<dbReference type="InterPro" id="IPR050313">
    <property type="entry name" value="Carb_Metab_HTH_regulators"/>
</dbReference>
<dbReference type="AlphaFoldDB" id="A0A5J6MYM7"/>
<dbReference type="PANTHER" id="PTHR30363:SF4">
    <property type="entry name" value="GLYCEROL-3-PHOSPHATE REGULON REPRESSOR"/>
    <property type="match status" value="1"/>
</dbReference>
<keyword evidence="3" id="KW-0238">DNA-binding</keyword>
<organism evidence="6 7">
    <name type="scientific">Hypericibacter adhaerens</name>
    <dbReference type="NCBI Taxonomy" id="2602016"/>
    <lineage>
        <taxon>Bacteria</taxon>
        <taxon>Pseudomonadati</taxon>
        <taxon>Pseudomonadota</taxon>
        <taxon>Alphaproteobacteria</taxon>
        <taxon>Rhodospirillales</taxon>
        <taxon>Dongiaceae</taxon>
        <taxon>Hypericibacter</taxon>
    </lineage>
</organism>
<keyword evidence="7" id="KW-1185">Reference proteome</keyword>
<evidence type="ECO:0000256" key="4">
    <source>
        <dbReference type="ARBA" id="ARBA00023163"/>
    </source>
</evidence>
<evidence type="ECO:0000313" key="7">
    <source>
        <dbReference type="Proteomes" id="UP000325797"/>
    </source>
</evidence>
<dbReference type="Pfam" id="PF00455">
    <property type="entry name" value="DeoRC"/>
    <property type="match status" value="1"/>
</dbReference>
<reference evidence="6 7" key="1">
    <citation type="submission" date="2019-08" db="EMBL/GenBank/DDBJ databases">
        <title>Hyperibacter terrae gen. nov., sp. nov. and Hyperibacter viscosus sp. nov., two new members in the family Rhodospirillaceae isolated from the rhizosphere of Hypericum perforatum.</title>
        <authorList>
            <person name="Noviana Z."/>
        </authorList>
    </citation>
    <scope>NUCLEOTIDE SEQUENCE [LARGE SCALE GENOMIC DNA]</scope>
    <source>
        <strain evidence="6 7">R5959</strain>
    </source>
</reference>
<sequence length="259" mass="27611">MLAATRQSRLLSMVKRTGAVSIVDAAAALDVSGMTIRRDLERLEARGLLARTHGGALARSPAPGDIYDAEEPAFEQRRRRNAAAKARIAATAARLVGPGEALALDVGSSVLALAETLAVRTDLRLFTNNLHAALALSRSRCTVELLGGQLRGAEMAVIGPVATAQVEDYYFDWAFLGVSGVTEAGYFDYAPEDTEIKRAFIARASRTAILCDASKFDHRALARICGLGEVSVLVTDRAPPSHLRRALDAAKVEIRVAAS</sequence>
<dbReference type="Proteomes" id="UP000325797">
    <property type="component" value="Chromosome"/>
</dbReference>
<protein>
    <submittedName>
        <fullName evidence="6">DeoR family transcriptional regulator</fullName>
    </submittedName>
</protein>
<dbReference type="SUPFAM" id="SSF46785">
    <property type="entry name" value="Winged helix' DNA-binding domain"/>
    <property type="match status" value="1"/>
</dbReference>
<evidence type="ECO:0000259" key="5">
    <source>
        <dbReference type="PROSITE" id="PS51000"/>
    </source>
</evidence>
<dbReference type="SMART" id="SM01134">
    <property type="entry name" value="DeoRC"/>
    <property type="match status" value="1"/>
</dbReference>
<dbReference type="PANTHER" id="PTHR30363">
    <property type="entry name" value="HTH-TYPE TRANSCRIPTIONAL REGULATOR SRLR-RELATED"/>
    <property type="match status" value="1"/>
</dbReference>
<dbReference type="KEGG" id="hadh:FRZ61_28160"/>
<dbReference type="SUPFAM" id="SSF100950">
    <property type="entry name" value="NagB/RpiA/CoA transferase-like"/>
    <property type="match status" value="1"/>
</dbReference>
<keyword evidence="2" id="KW-0805">Transcription regulation</keyword>